<protein>
    <submittedName>
        <fullName evidence="1">12540_t:CDS:1</fullName>
    </submittedName>
</protein>
<proteinExistence type="predicted"/>
<sequence length="77" mass="9032">MLEKYESVKEDIKLNILGTIHNEEIVIAIVIENKNALICELEKDIEAFNLQNRMNILEYINYIGKKDIKEVLNNQEI</sequence>
<dbReference type="AlphaFoldDB" id="A0A9N9K3L7"/>
<feature type="non-terminal residue" evidence="1">
    <location>
        <position position="77"/>
    </location>
</feature>
<organism evidence="1 2">
    <name type="scientific">Dentiscutata erythropus</name>
    <dbReference type="NCBI Taxonomy" id="1348616"/>
    <lineage>
        <taxon>Eukaryota</taxon>
        <taxon>Fungi</taxon>
        <taxon>Fungi incertae sedis</taxon>
        <taxon>Mucoromycota</taxon>
        <taxon>Glomeromycotina</taxon>
        <taxon>Glomeromycetes</taxon>
        <taxon>Diversisporales</taxon>
        <taxon>Gigasporaceae</taxon>
        <taxon>Dentiscutata</taxon>
    </lineage>
</organism>
<reference evidence="1" key="1">
    <citation type="submission" date="2021-06" db="EMBL/GenBank/DDBJ databases">
        <authorList>
            <person name="Kallberg Y."/>
            <person name="Tangrot J."/>
            <person name="Rosling A."/>
        </authorList>
    </citation>
    <scope>NUCLEOTIDE SEQUENCE</scope>
    <source>
        <strain evidence="1">MA453B</strain>
    </source>
</reference>
<accession>A0A9N9K3L7</accession>
<keyword evidence="2" id="KW-1185">Reference proteome</keyword>
<evidence type="ECO:0000313" key="1">
    <source>
        <dbReference type="EMBL" id="CAG8809198.1"/>
    </source>
</evidence>
<dbReference type="EMBL" id="CAJVPY010044788">
    <property type="protein sequence ID" value="CAG8809198.1"/>
    <property type="molecule type" value="Genomic_DNA"/>
</dbReference>
<comment type="caution">
    <text evidence="1">The sequence shown here is derived from an EMBL/GenBank/DDBJ whole genome shotgun (WGS) entry which is preliminary data.</text>
</comment>
<evidence type="ECO:0000313" key="2">
    <source>
        <dbReference type="Proteomes" id="UP000789405"/>
    </source>
</evidence>
<name>A0A9N9K3L7_9GLOM</name>
<dbReference type="Proteomes" id="UP000789405">
    <property type="component" value="Unassembled WGS sequence"/>
</dbReference>
<gene>
    <name evidence="1" type="ORF">DERYTH_LOCUS25045</name>
</gene>